<feature type="domain" description="HTH lysR-type" evidence="5">
    <location>
        <begin position="51"/>
        <end position="108"/>
    </location>
</feature>
<dbReference type="InterPro" id="IPR050389">
    <property type="entry name" value="LysR-type_TF"/>
</dbReference>
<name>A0A158C1J4_9BURK</name>
<dbReference type="Proteomes" id="UP000054624">
    <property type="component" value="Unassembled WGS sequence"/>
</dbReference>
<proteinExistence type="inferred from homology"/>
<dbReference type="SUPFAM" id="SSF53850">
    <property type="entry name" value="Periplasmic binding protein-like II"/>
    <property type="match status" value="1"/>
</dbReference>
<dbReference type="Gene3D" id="1.10.10.10">
    <property type="entry name" value="Winged helix-like DNA-binding domain superfamily/Winged helix DNA-binding domain"/>
    <property type="match status" value="1"/>
</dbReference>
<evidence type="ECO:0000256" key="2">
    <source>
        <dbReference type="ARBA" id="ARBA00023015"/>
    </source>
</evidence>
<keyword evidence="7" id="KW-1185">Reference proteome</keyword>
<keyword evidence="4" id="KW-0804">Transcription</keyword>
<dbReference type="EMBL" id="FCOI02000018">
    <property type="protein sequence ID" value="SAK75766.1"/>
    <property type="molecule type" value="Genomic_DNA"/>
</dbReference>
<accession>A0A158C1J4</accession>
<evidence type="ECO:0000256" key="4">
    <source>
        <dbReference type="ARBA" id="ARBA00023163"/>
    </source>
</evidence>
<dbReference type="Gene3D" id="3.40.190.10">
    <property type="entry name" value="Periplasmic binding protein-like II"/>
    <property type="match status" value="2"/>
</dbReference>
<dbReference type="PROSITE" id="PS50931">
    <property type="entry name" value="HTH_LYSR"/>
    <property type="match status" value="1"/>
</dbReference>
<gene>
    <name evidence="6" type="ORF">AWB76_04959</name>
</gene>
<evidence type="ECO:0000259" key="5">
    <source>
        <dbReference type="PROSITE" id="PS50931"/>
    </source>
</evidence>
<evidence type="ECO:0000256" key="1">
    <source>
        <dbReference type="ARBA" id="ARBA00009437"/>
    </source>
</evidence>
<dbReference type="GO" id="GO:0003700">
    <property type="term" value="F:DNA-binding transcription factor activity"/>
    <property type="evidence" value="ECO:0007669"/>
    <property type="project" value="InterPro"/>
</dbReference>
<dbReference type="SUPFAM" id="SSF46785">
    <property type="entry name" value="Winged helix' DNA-binding domain"/>
    <property type="match status" value="1"/>
</dbReference>
<keyword evidence="2" id="KW-0805">Transcription regulation</keyword>
<evidence type="ECO:0000313" key="7">
    <source>
        <dbReference type="Proteomes" id="UP000054624"/>
    </source>
</evidence>
<comment type="similarity">
    <text evidence="1">Belongs to the LysR transcriptional regulatory family.</text>
</comment>
<dbReference type="PANTHER" id="PTHR30118:SF15">
    <property type="entry name" value="TRANSCRIPTIONAL REGULATORY PROTEIN"/>
    <property type="match status" value="1"/>
</dbReference>
<dbReference type="PANTHER" id="PTHR30118">
    <property type="entry name" value="HTH-TYPE TRANSCRIPTIONAL REGULATOR LEUO-RELATED"/>
    <property type="match status" value="1"/>
</dbReference>
<dbReference type="Pfam" id="PF00126">
    <property type="entry name" value="HTH_1"/>
    <property type="match status" value="1"/>
</dbReference>
<reference evidence="7" key="1">
    <citation type="submission" date="2016-01" db="EMBL/GenBank/DDBJ databases">
        <authorList>
            <person name="Peeters Charlotte."/>
        </authorList>
    </citation>
    <scope>NUCLEOTIDE SEQUENCE [LARGE SCALE GENOMIC DNA]</scope>
</reference>
<evidence type="ECO:0000313" key="6">
    <source>
        <dbReference type="EMBL" id="SAK75766.1"/>
    </source>
</evidence>
<dbReference type="InterPro" id="IPR005119">
    <property type="entry name" value="LysR_subst-bd"/>
</dbReference>
<dbReference type="GO" id="GO:0003677">
    <property type="term" value="F:DNA binding"/>
    <property type="evidence" value="ECO:0007669"/>
    <property type="project" value="UniProtKB-KW"/>
</dbReference>
<dbReference type="InterPro" id="IPR000847">
    <property type="entry name" value="LysR_HTH_N"/>
</dbReference>
<dbReference type="CDD" id="cd08459">
    <property type="entry name" value="PBP2_DntR_NahR_LinR_like"/>
    <property type="match status" value="1"/>
</dbReference>
<organism evidence="6 7">
    <name type="scientific">Caballeronia temeraria</name>
    <dbReference type="NCBI Taxonomy" id="1777137"/>
    <lineage>
        <taxon>Bacteria</taxon>
        <taxon>Pseudomonadati</taxon>
        <taxon>Pseudomonadota</taxon>
        <taxon>Betaproteobacteria</taxon>
        <taxon>Burkholderiales</taxon>
        <taxon>Burkholderiaceae</taxon>
        <taxon>Caballeronia</taxon>
    </lineage>
</organism>
<dbReference type="AlphaFoldDB" id="A0A158C1J4"/>
<protein>
    <submittedName>
        <fullName evidence="6">LysR family transcriptional regulator</fullName>
    </submittedName>
</protein>
<sequence>MRSCNHQWFDQRVHKSQPRHIQFETSLGLPILSVKFINNMGGINVADFNKVDLNLLRVFQAVLEERSLTHAGKRLGLSQPATSYALGRLRAMFDDPLFVRTPEGMLPTSVAQRLKDPIGRALAAAREALRHGEPFDPATSTREFRVSMSDVGEQAFLPSICEKLQELAPRVRIAAEAVPVTEVEERMRLGQLDFAIGNLPSLKTTTEHALLFKDEYACMTRKRSGLPAKRLTAEQFQQMSHVAVASLDRSHVLIEESLRLGGLYRRIALRVSHFNVTPEILLRTDWMVTLPRGVADIFNDANQFAVYPPPIDLPHFESTIHWHELYGSDEGNRWFRQLLLETLRR</sequence>
<dbReference type="InterPro" id="IPR036388">
    <property type="entry name" value="WH-like_DNA-bd_sf"/>
</dbReference>
<dbReference type="Pfam" id="PF03466">
    <property type="entry name" value="LysR_substrate"/>
    <property type="match status" value="1"/>
</dbReference>
<keyword evidence="3" id="KW-0238">DNA-binding</keyword>
<evidence type="ECO:0000256" key="3">
    <source>
        <dbReference type="ARBA" id="ARBA00023125"/>
    </source>
</evidence>
<dbReference type="InterPro" id="IPR036390">
    <property type="entry name" value="WH_DNA-bd_sf"/>
</dbReference>